<feature type="compositionally biased region" description="Polar residues" evidence="5">
    <location>
        <begin position="252"/>
        <end position="265"/>
    </location>
</feature>
<name>A0A875RWM5_EENNA</name>
<dbReference type="GO" id="GO:0055085">
    <property type="term" value="P:transmembrane transport"/>
    <property type="evidence" value="ECO:0007669"/>
    <property type="project" value="InterPro"/>
</dbReference>
<feature type="transmembrane region" description="Helical" evidence="6">
    <location>
        <begin position="73"/>
        <end position="96"/>
    </location>
</feature>
<proteinExistence type="predicted"/>
<organism evidence="7 8">
    <name type="scientific">Eeniella nana</name>
    <name type="common">Yeast</name>
    <name type="synonym">Brettanomyces nanus</name>
    <dbReference type="NCBI Taxonomy" id="13502"/>
    <lineage>
        <taxon>Eukaryota</taxon>
        <taxon>Fungi</taxon>
        <taxon>Dikarya</taxon>
        <taxon>Ascomycota</taxon>
        <taxon>Saccharomycotina</taxon>
        <taxon>Pichiomycetes</taxon>
        <taxon>Pichiales</taxon>
        <taxon>Pichiaceae</taxon>
        <taxon>Brettanomyces</taxon>
    </lineage>
</organism>
<feature type="compositionally biased region" description="Basic and acidic residues" evidence="5">
    <location>
        <begin position="199"/>
        <end position="210"/>
    </location>
</feature>
<keyword evidence="8" id="KW-1185">Reference proteome</keyword>
<dbReference type="Proteomes" id="UP000662931">
    <property type="component" value="Chromosome 1"/>
</dbReference>
<feature type="region of interest" description="Disordered" evidence="5">
    <location>
        <begin position="180"/>
        <end position="277"/>
    </location>
</feature>
<dbReference type="AlphaFoldDB" id="A0A875RWM5"/>
<keyword evidence="2 6" id="KW-0812">Transmembrane</keyword>
<keyword evidence="4 6" id="KW-0472">Membrane</keyword>
<dbReference type="Pfam" id="PF03547">
    <property type="entry name" value="Mem_trans"/>
    <property type="match status" value="1"/>
</dbReference>
<dbReference type="GO" id="GO:0016020">
    <property type="term" value="C:membrane"/>
    <property type="evidence" value="ECO:0007669"/>
    <property type="project" value="UniProtKB-SubCell"/>
</dbReference>
<evidence type="ECO:0000256" key="2">
    <source>
        <dbReference type="ARBA" id="ARBA00022692"/>
    </source>
</evidence>
<comment type="subcellular location">
    <subcellularLocation>
        <location evidence="1">Membrane</location>
        <topology evidence="1">Multi-pass membrane protein</topology>
    </subcellularLocation>
</comment>
<feature type="compositionally biased region" description="Low complexity" evidence="5">
    <location>
        <begin position="211"/>
        <end position="226"/>
    </location>
</feature>
<dbReference type="InterPro" id="IPR040254">
    <property type="entry name" value="Ecm3-like"/>
</dbReference>
<feature type="transmembrane region" description="Helical" evidence="6">
    <location>
        <begin position="108"/>
        <end position="131"/>
    </location>
</feature>
<sequence>MSDAALGEVIFSSVKPIIRMYMIILTGFFLARTGYLGVATSRAISDLVLLVFMPGLIFDRVVSYISIDDIKTIGVIVLSAVILYVLNAAVAGLIVLFTPVPKTKKYRWVGGAMLAGIMQNVSDLPIAYLQAMSMLTTEQSEKGTAYVIIWLAMYVMAQFNCGLFQLVELDFKYIRSHADDEEEDLDHDQETQNSSSTTRAEKESHQKVSESEGTSSGSEGTKNKSSQPEKPQQMPDASISNIESVSSLSSSDTDPMQQKTQNYSGEKSDHKTLPVPKALHPISRVVSMTDSDMIPVSPTSTLSEAYTLETENSRIHHRRGSSSLDPRSLVRKTTSRASKMFSPTVSHPTVSKIPSARSYNYRDEEMPIDAELDPISLYESDTRSNRTRRSKPESLAEGLIREYSRAEPHNQNTSTMANIVTETQLSHKDIEDVSKKLPLAKRYKVVRYFLFFAANFKKPNSIALVVSLTVALIPWLKALFVNTGSVTVANAPDKQAPLSFILMYADYIGLPCVPIGLLLIGSILGRLEVSQIPPGFWKSILCETIYRLCILPIIGILWVNKLKAIHWLDDPMAMLVTCIEFALPSATVQIYITASCMKPGETECAPMNCLALYIISQYALLVVSLPIVVCYTIKDVIDF</sequence>
<dbReference type="EMBL" id="CP064812">
    <property type="protein sequence ID" value="QPG73701.1"/>
    <property type="molecule type" value="Genomic_DNA"/>
</dbReference>
<dbReference type="RefSeq" id="XP_038777266.1">
    <property type="nucleotide sequence ID" value="XM_038921338.1"/>
</dbReference>
<feature type="compositionally biased region" description="Low complexity" evidence="5">
    <location>
        <begin position="238"/>
        <end position="251"/>
    </location>
</feature>
<evidence type="ECO:0000256" key="4">
    <source>
        <dbReference type="ARBA" id="ARBA00023136"/>
    </source>
</evidence>
<feature type="transmembrane region" description="Helical" evidence="6">
    <location>
        <begin position="501"/>
        <end position="524"/>
    </location>
</feature>
<evidence type="ECO:0000256" key="1">
    <source>
        <dbReference type="ARBA" id="ARBA00004141"/>
    </source>
</evidence>
<dbReference type="InterPro" id="IPR004776">
    <property type="entry name" value="Mem_transp_PIN-like"/>
</dbReference>
<feature type="transmembrane region" description="Helical" evidence="6">
    <location>
        <begin position="536"/>
        <end position="559"/>
    </location>
</feature>
<protein>
    <submittedName>
        <fullName evidence="7">Uncharacterized protein</fullName>
    </submittedName>
</protein>
<evidence type="ECO:0000256" key="6">
    <source>
        <dbReference type="SAM" id="Phobius"/>
    </source>
</evidence>
<reference evidence="7" key="1">
    <citation type="submission" date="2020-10" db="EMBL/GenBank/DDBJ databases">
        <authorList>
            <person name="Roach M.J.R."/>
        </authorList>
    </citation>
    <scope>NUCLEOTIDE SEQUENCE</scope>
    <source>
        <strain evidence="7">CBS 1945</strain>
    </source>
</reference>
<feature type="region of interest" description="Disordered" evidence="5">
    <location>
        <begin position="310"/>
        <end position="329"/>
    </location>
</feature>
<feature type="transmembrane region" description="Helical" evidence="6">
    <location>
        <begin position="462"/>
        <end position="481"/>
    </location>
</feature>
<accession>A0A875RWM5</accession>
<evidence type="ECO:0000256" key="5">
    <source>
        <dbReference type="SAM" id="MobiDB-lite"/>
    </source>
</evidence>
<feature type="transmembrane region" description="Helical" evidence="6">
    <location>
        <begin position="612"/>
        <end position="634"/>
    </location>
</feature>
<gene>
    <name evidence="7" type="ORF">FOA43_001014</name>
</gene>
<feature type="transmembrane region" description="Helical" evidence="6">
    <location>
        <begin position="17"/>
        <end position="35"/>
    </location>
</feature>
<dbReference type="KEGG" id="bnn:FOA43_001014"/>
<dbReference type="PANTHER" id="PTHR31274">
    <property type="entry name" value="PROTEIN ECM3"/>
    <property type="match status" value="1"/>
</dbReference>
<dbReference type="PANTHER" id="PTHR31274:SF1">
    <property type="entry name" value="AGL149CP"/>
    <property type="match status" value="1"/>
</dbReference>
<keyword evidence="3 6" id="KW-1133">Transmembrane helix</keyword>
<evidence type="ECO:0000313" key="8">
    <source>
        <dbReference type="Proteomes" id="UP000662931"/>
    </source>
</evidence>
<evidence type="ECO:0000313" key="7">
    <source>
        <dbReference type="EMBL" id="QPG73701.1"/>
    </source>
</evidence>
<feature type="transmembrane region" description="Helical" evidence="6">
    <location>
        <begin position="143"/>
        <end position="167"/>
    </location>
</feature>
<dbReference type="GeneID" id="62194415"/>
<dbReference type="OrthoDB" id="435607at2759"/>
<feature type="transmembrane region" description="Helical" evidence="6">
    <location>
        <begin position="47"/>
        <end position="67"/>
    </location>
</feature>
<feature type="transmembrane region" description="Helical" evidence="6">
    <location>
        <begin position="571"/>
        <end position="592"/>
    </location>
</feature>
<evidence type="ECO:0000256" key="3">
    <source>
        <dbReference type="ARBA" id="ARBA00022989"/>
    </source>
</evidence>